<dbReference type="PANTHER" id="PTHR10380">
    <property type="entry name" value="CUTICLE PROTEIN"/>
    <property type="match status" value="1"/>
</dbReference>
<name>A0ABM1YS47_AEDAL</name>
<dbReference type="InterPro" id="IPR031311">
    <property type="entry name" value="CHIT_BIND_RR_consensus"/>
</dbReference>
<dbReference type="Pfam" id="PF00379">
    <property type="entry name" value="Chitin_bind_4"/>
    <property type="match status" value="1"/>
</dbReference>
<evidence type="ECO:0000313" key="5">
    <source>
        <dbReference type="Proteomes" id="UP000069940"/>
    </source>
</evidence>
<protein>
    <submittedName>
        <fullName evidence="4">Uncharacterized protein</fullName>
    </submittedName>
</protein>
<evidence type="ECO:0000256" key="2">
    <source>
        <dbReference type="PROSITE-ProRule" id="PRU00497"/>
    </source>
</evidence>
<reference evidence="4" key="2">
    <citation type="submission" date="2025-05" db="UniProtKB">
        <authorList>
            <consortium name="EnsemblMetazoa"/>
        </authorList>
    </citation>
    <scope>IDENTIFICATION</scope>
    <source>
        <strain evidence="4">Foshan</strain>
    </source>
</reference>
<dbReference type="GeneID" id="115260267"/>
<dbReference type="PROSITE" id="PS51257">
    <property type="entry name" value="PROKAR_LIPOPROTEIN"/>
    <property type="match status" value="1"/>
</dbReference>
<dbReference type="EnsemblMetazoa" id="AALFPA23_011672.R16580">
    <property type="protein sequence ID" value="AALFPA23_011672.P16580"/>
    <property type="gene ID" value="AALFPA23_011672"/>
</dbReference>
<organism evidence="4 5">
    <name type="scientific">Aedes albopictus</name>
    <name type="common">Asian tiger mosquito</name>
    <name type="synonym">Stegomyia albopicta</name>
    <dbReference type="NCBI Taxonomy" id="7160"/>
    <lineage>
        <taxon>Eukaryota</taxon>
        <taxon>Metazoa</taxon>
        <taxon>Ecdysozoa</taxon>
        <taxon>Arthropoda</taxon>
        <taxon>Hexapoda</taxon>
        <taxon>Insecta</taxon>
        <taxon>Pterygota</taxon>
        <taxon>Neoptera</taxon>
        <taxon>Endopterygota</taxon>
        <taxon>Diptera</taxon>
        <taxon>Nematocera</taxon>
        <taxon>Culicoidea</taxon>
        <taxon>Culicidae</taxon>
        <taxon>Culicinae</taxon>
        <taxon>Aedini</taxon>
        <taxon>Aedes</taxon>
        <taxon>Stegomyia</taxon>
    </lineage>
</organism>
<evidence type="ECO:0000256" key="3">
    <source>
        <dbReference type="SAM" id="SignalP"/>
    </source>
</evidence>
<evidence type="ECO:0000256" key="1">
    <source>
        <dbReference type="ARBA" id="ARBA00022460"/>
    </source>
</evidence>
<dbReference type="Proteomes" id="UP000069940">
    <property type="component" value="Unassembled WGS sequence"/>
</dbReference>
<keyword evidence="3" id="KW-0732">Signal</keyword>
<sequence>MPRELLVATVVVVFSCVAVLEVTTSKEESSVPTVVNQYNHHGPDEFSWGYRLSDNRDVSQIITKKTLEDGREIVQIEGSYSHIGPDGKEYKMQYFADENGYHPNARTPILTAAVTVTPTNAQRPVPQHTPRPTPAYTIVPVDQTETSISRDCLLSLVCGK</sequence>
<dbReference type="RefSeq" id="XP_062711230.1">
    <property type="nucleotide sequence ID" value="XM_062855246.1"/>
</dbReference>
<feature type="chain" id="PRO_5045554168" evidence="3">
    <location>
        <begin position="26"/>
        <end position="160"/>
    </location>
</feature>
<accession>A0ABM1YS47</accession>
<feature type="signal peptide" evidence="3">
    <location>
        <begin position="1"/>
        <end position="25"/>
    </location>
</feature>
<dbReference type="PROSITE" id="PS00233">
    <property type="entry name" value="CHIT_BIND_RR_1"/>
    <property type="match status" value="1"/>
</dbReference>
<dbReference type="InterPro" id="IPR050468">
    <property type="entry name" value="Cuticle_Struct_Prot"/>
</dbReference>
<dbReference type="PROSITE" id="PS51155">
    <property type="entry name" value="CHIT_BIND_RR_2"/>
    <property type="match status" value="1"/>
</dbReference>
<proteinExistence type="predicted"/>
<dbReference type="InterPro" id="IPR000618">
    <property type="entry name" value="Insect_cuticle"/>
</dbReference>
<dbReference type="PRINTS" id="PR00947">
    <property type="entry name" value="CUTICLE"/>
</dbReference>
<dbReference type="PANTHER" id="PTHR10380:SF173">
    <property type="entry name" value="CUTICULAR PROTEIN 47EF, ISOFORM C-RELATED"/>
    <property type="match status" value="1"/>
</dbReference>
<reference evidence="5" key="1">
    <citation type="journal article" date="2015" name="Proc. Natl. Acad. Sci. U.S.A.">
        <title>Genome sequence of the Asian Tiger mosquito, Aedes albopictus, reveals insights into its biology, genetics, and evolution.</title>
        <authorList>
            <person name="Chen X.G."/>
            <person name="Jiang X."/>
            <person name="Gu J."/>
            <person name="Xu M."/>
            <person name="Wu Y."/>
            <person name="Deng Y."/>
            <person name="Zhang C."/>
            <person name="Bonizzoni M."/>
            <person name="Dermauw W."/>
            <person name="Vontas J."/>
            <person name="Armbruster P."/>
            <person name="Huang X."/>
            <person name="Yang Y."/>
            <person name="Zhang H."/>
            <person name="He W."/>
            <person name="Peng H."/>
            <person name="Liu Y."/>
            <person name="Wu K."/>
            <person name="Chen J."/>
            <person name="Lirakis M."/>
            <person name="Topalis P."/>
            <person name="Van Leeuwen T."/>
            <person name="Hall A.B."/>
            <person name="Jiang X."/>
            <person name="Thorpe C."/>
            <person name="Mueller R.L."/>
            <person name="Sun C."/>
            <person name="Waterhouse R.M."/>
            <person name="Yan G."/>
            <person name="Tu Z.J."/>
            <person name="Fang X."/>
            <person name="James A.A."/>
        </authorList>
    </citation>
    <scope>NUCLEOTIDE SEQUENCE [LARGE SCALE GENOMIC DNA]</scope>
    <source>
        <strain evidence="5">Foshan</strain>
    </source>
</reference>
<keyword evidence="5" id="KW-1185">Reference proteome</keyword>
<evidence type="ECO:0000313" key="4">
    <source>
        <dbReference type="EnsemblMetazoa" id="AALFPA23_011672.P16580"/>
    </source>
</evidence>
<keyword evidence="1 2" id="KW-0193">Cuticle</keyword>